<keyword evidence="4" id="KW-1185">Reference proteome</keyword>
<organism evidence="3 4">
    <name type="scientific">Mycobacterium simiae</name>
    <name type="common">Mycobacterium habana</name>
    <dbReference type="NCBI Taxonomy" id="1784"/>
    <lineage>
        <taxon>Bacteria</taxon>
        <taxon>Bacillati</taxon>
        <taxon>Actinomycetota</taxon>
        <taxon>Actinomycetes</taxon>
        <taxon>Mycobacteriales</taxon>
        <taxon>Mycobacteriaceae</taxon>
        <taxon>Mycobacterium</taxon>
        <taxon>Mycobacterium simiae complex</taxon>
    </lineage>
</organism>
<dbReference type="PANTHER" id="PTHR48207:SF3">
    <property type="entry name" value="SUCCINATE--HYDROXYMETHYLGLUTARATE COA-TRANSFERASE"/>
    <property type="match status" value="1"/>
</dbReference>
<dbReference type="InterPro" id="IPR050483">
    <property type="entry name" value="CoA-transferase_III_domain"/>
</dbReference>
<comment type="caution">
    <text evidence="3">The sequence shown here is derived from an EMBL/GenBank/DDBJ whole genome shotgun (WGS) entry which is preliminary data.</text>
</comment>
<dbReference type="Proteomes" id="UP000193040">
    <property type="component" value="Unassembled WGS sequence"/>
</dbReference>
<dbReference type="AlphaFoldDB" id="A0A1X0Y9J9"/>
<dbReference type="Gene3D" id="3.30.1540.10">
    <property type="entry name" value="formyl-coa transferase, domain 3"/>
    <property type="match status" value="2"/>
</dbReference>
<evidence type="ECO:0000313" key="3">
    <source>
        <dbReference type="EMBL" id="ORJ61753.1"/>
    </source>
</evidence>
<dbReference type="InterPro" id="IPR003673">
    <property type="entry name" value="CoA-Trfase_fam_III"/>
</dbReference>
<evidence type="ECO:0000256" key="2">
    <source>
        <dbReference type="SAM" id="MobiDB-lite"/>
    </source>
</evidence>
<dbReference type="Gene3D" id="3.40.50.10540">
    <property type="entry name" value="Crotonobetainyl-coa:carnitine coa-transferase, domain 1"/>
    <property type="match status" value="2"/>
</dbReference>
<gene>
    <name evidence="3" type="ORF">B5M45_08390</name>
</gene>
<dbReference type="InterPro" id="IPR044855">
    <property type="entry name" value="CoA-Trfase_III_dom3_sf"/>
</dbReference>
<dbReference type="Pfam" id="PF02515">
    <property type="entry name" value="CoA_transf_3"/>
    <property type="match status" value="2"/>
</dbReference>
<dbReference type="GO" id="GO:0008410">
    <property type="term" value="F:CoA-transferase activity"/>
    <property type="evidence" value="ECO:0007669"/>
    <property type="project" value="TreeGrafter"/>
</dbReference>
<dbReference type="InterPro" id="IPR023606">
    <property type="entry name" value="CoA-Trfase_III_dom_1_sf"/>
</dbReference>
<accession>A0A1X0Y9J9</accession>
<proteinExistence type="predicted"/>
<name>A0A1X0Y9J9_MYCSI</name>
<evidence type="ECO:0000256" key="1">
    <source>
        <dbReference type="ARBA" id="ARBA00022679"/>
    </source>
</evidence>
<reference evidence="3 4" key="1">
    <citation type="submission" date="2017-03" db="EMBL/GenBank/DDBJ databases">
        <title>Genomic insights into Mycobacterium simiae human colonization.</title>
        <authorList>
            <person name="Steffani J.L."/>
            <person name="Brunck M.E."/>
            <person name="Cruz E."/>
            <person name="Montiel R."/>
            <person name="Barona F."/>
        </authorList>
    </citation>
    <scope>NUCLEOTIDE SEQUENCE [LARGE SCALE GENOMIC DNA]</scope>
    <source>
        <strain evidence="3 4">MsiGto</strain>
    </source>
</reference>
<feature type="region of interest" description="Disordered" evidence="2">
    <location>
        <begin position="1"/>
        <end position="32"/>
    </location>
</feature>
<dbReference type="EMBL" id="MZZM01000014">
    <property type="protein sequence ID" value="ORJ61753.1"/>
    <property type="molecule type" value="Genomic_DNA"/>
</dbReference>
<dbReference type="SUPFAM" id="SSF89796">
    <property type="entry name" value="CoA-transferase family III (CaiB/BaiF)"/>
    <property type="match status" value="2"/>
</dbReference>
<dbReference type="PANTHER" id="PTHR48207">
    <property type="entry name" value="SUCCINATE--HYDROXYMETHYLGLUTARATE COA-TRANSFERASE"/>
    <property type="match status" value="1"/>
</dbReference>
<dbReference type="STRING" id="1784.VC42_10805"/>
<sequence>MPGPAESPAEKIIRYDGQGSQGREVEENESVTQRRVEPPLTGYSVVDLSTGIAGAYCTKLLADGGADIVKIEPPEGDPLRRWSASGASVPDGSDGALFSFLAGAKHSVVADPDRERDTALVNRLLAAADAVVWSRGSRLAEQPDFTPHAIRARHPHLTVTAITPFGLEGPWRDRAATEFTLQAWSGGIIGLGRGEQHRAPVFIGGQVGEYLAGAFASVATLASRWRGIDGGAGELVDLSMLEAQILCLTYYPVTYYEMLGRPWRDARRPTVPGVAQAKDGLVDLGCGTAQQWFDLCAMVGHPEWIDENSPLSITELANVYSDEIFEWIASTPADEIRELATAFRIPNAPVANGANVTSFDQFVARGSFVHNPRDGFQQPDHPYRMRPARLRPPHPAPRLGEHTEHYRAAKLPVRPAPTGSAKVLPLRGLRVLDLTTFWAGPCGTHFLAMLGAEVIHVESTRRPDGTRLIAGIPTTEDRWWEKSPIFQALNTNKKGLTLDLQHARGREVLCRLIETCDVIVENFTPRVLDQIGLDFAAVQSLRPDAILMRMPGFGLDGPWRDNPAFAYVIEAASGVSWLTGYPDRTPYDPYSVGDPNAGVHAVNAVLLALEHRRRTGEGVFVEAAMVDAALNIAAEQVIEYSAYGALLERAGNRGPSAAPQNLYRSADIDEFGRLDSWVAIAVATDDHWARLCRALGAPSWADDPALATGSGRHDHHDVIDDHLAAWCQARSRDEIIATLWDAGVPVAKVLQPHRQTELAQLRFRGFFEEVDHPIGDRARLSTVPMRLSGGPQLFHAQPAPMLGQHNHELLAELGMSAAEIAELEAENVIGTEPALRAAI</sequence>
<protein>
    <submittedName>
        <fullName evidence="3">CoA transferase</fullName>
    </submittedName>
</protein>
<evidence type="ECO:0000313" key="4">
    <source>
        <dbReference type="Proteomes" id="UP000193040"/>
    </source>
</evidence>
<keyword evidence="1 3" id="KW-0808">Transferase</keyword>